<keyword evidence="3" id="KW-1185">Reference proteome</keyword>
<evidence type="ECO:0000313" key="2">
    <source>
        <dbReference type="EMBL" id="GFH05767.1"/>
    </source>
</evidence>
<dbReference type="EMBL" id="BLLF01000008">
    <property type="protein sequence ID" value="GFH05767.1"/>
    <property type="molecule type" value="Genomic_DNA"/>
</dbReference>
<accession>A0A699Y6J6</accession>
<name>A0A699Y6J6_HAELA</name>
<evidence type="ECO:0000256" key="1">
    <source>
        <dbReference type="SAM" id="MobiDB-lite"/>
    </source>
</evidence>
<comment type="caution">
    <text evidence="2">The sequence shown here is derived from an EMBL/GenBank/DDBJ whole genome shotgun (WGS) entry which is preliminary data.</text>
</comment>
<gene>
    <name evidence="2" type="ORF">HaLaN_00283</name>
</gene>
<evidence type="ECO:0000313" key="3">
    <source>
        <dbReference type="Proteomes" id="UP000485058"/>
    </source>
</evidence>
<sequence>MAGPVHHSMSQFLALQSGASQSGQLISTKGLPRGQALPASVFVDMLRRGSQQLGRNGRQFRSRPGRSPYGMQCNATTTFKSLASDTAATASMGTEAVGALKSPTDVMLCGEADK</sequence>
<proteinExistence type="predicted"/>
<dbReference type="Proteomes" id="UP000485058">
    <property type="component" value="Unassembled WGS sequence"/>
</dbReference>
<feature type="region of interest" description="Disordered" evidence="1">
    <location>
        <begin position="48"/>
        <end position="72"/>
    </location>
</feature>
<dbReference type="AlphaFoldDB" id="A0A699Y6J6"/>
<organism evidence="2 3">
    <name type="scientific">Haematococcus lacustris</name>
    <name type="common">Green alga</name>
    <name type="synonym">Haematococcus pluvialis</name>
    <dbReference type="NCBI Taxonomy" id="44745"/>
    <lineage>
        <taxon>Eukaryota</taxon>
        <taxon>Viridiplantae</taxon>
        <taxon>Chlorophyta</taxon>
        <taxon>core chlorophytes</taxon>
        <taxon>Chlorophyceae</taxon>
        <taxon>CS clade</taxon>
        <taxon>Chlamydomonadales</taxon>
        <taxon>Haematococcaceae</taxon>
        <taxon>Haematococcus</taxon>
    </lineage>
</organism>
<protein>
    <submittedName>
        <fullName evidence="2">Uncharacterized protein</fullName>
    </submittedName>
</protein>
<reference evidence="2 3" key="1">
    <citation type="submission" date="2020-02" db="EMBL/GenBank/DDBJ databases">
        <title>Draft genome sequence of Haematococcus lacustris strain NIES-144.</title>
        <authorList>
            <person name="Morimoto D."/>
            <person name="Nakagawa S."/>
            <person name="Yoshida T."/>
            <person name="Sawayama S."/>
        </authorList>
    </citation>
    <scope>NUCLEOTIDE SEQUENCE [LARGE SCALE GENOMIC DNA]</scope>
    <source>
        <strain evidence="2 3">NIES-144</strain>
    </source>
</reference>